<dbReference type="InterPro" id="IPR043056">
    <property type="entry name" value="LuxQ-periplasm_N"/>
</dbReference>
<feature type="coiled-coil region" evidence="9">
    <location>
        <begin position="340"/>
        <end position="385"/>
    </location>
</feature>
<dbReference type="InterPro" id="IPR036890">
    <property type="entry name" value="HATPase_C_sf"/>
</dbReference>
<dbReference type="RefSeq" id="WP_181738791.1">
    <property type="nucleotide sequence ID" value="NZ_JACEMT010000043.1"/>
</dbReference>
<evidence type="ECO:0000256" key="6">
    <source>
        <dbReference type="ARBA" id="ARBA00022777"/>
    </source>
</evidence>
<evidence type="ECO:0000256" key="4">
    <source>
        <dbReference type="ARBA" id="ARBA00022679"/>
    </source>
</evidence>
<name>A0A7W1WXW0_9GAMM</name>
<feature type="domain" description="Histidine kinase/HSP90-like ATPase" evidence="11">
    <location>
        <begin position="482"/>
        <end position="574"/>
    </location>
</feature>
<dbReference type="SMART" id="SM00387">
    <property type="entry name" value="HATPase_c"/>
    <property type="match status" value="1"/>
</dbReference>
<keyword evidence="13" id="KW-1185">Reference proteome</keyword>
<dbReference type="EMBL" id="JACEMT010000043">
    <property type="protein sequence ID" value="MBA4502201.1"/>
    <property type="molecule type" value="Genomic_DNA"/>
</dbReference>
<dbReference type="PANTHER" id="PTHR24421">
    <property type="entry name" value="NITRATE/NITRITE SENSOR PROTEIN NARX-RELATED"/>
    <property type="match status" value="1"/>
</dbReference>
<comment type="caution">
    <text evidence="12">The sequence shown here is derived from an EMBL/GenBank/DDBJ whole genome shotgun (WGS) entry which is preliminary data.</text>
</comment>
<dbReference type="PANTHER" id="PTHR24421:SF10">
    <property type="entry name" value="NITRATE_NITRITE SENSOR PROTEIN NARQ"/>
    <property type="match status" value="1"/>
</dbReference>
<keyword evidence="9" id="KW-0175">Coiled coil</keyword>
<dbReference type="InterPro" id="IPR003594">
    <property type="entry name" value="HATPase_dom"/>
</dbReference>
<keyword evidence="5" id="KW-0547">Nucleotide-binding</keyword>
<reference evidence="12 13" key="1">
    <citation type="submission" date="2020-07" db="EMBL/GenBank/DDBJ databases">
        <title>Bacterium isolated from marien macroalgae.</title>
        <authorList>
            <person name="Zhu K."/>
            <person name="Lu D."/>
            <person name="Du Z."/>
        </authorList>
    </citation>
    <scope>NUCLEOTIDE SEQUENCE [LARGE SCALE GENOMIC DNA]</scope>
    <source>
        <strain evidence="12 13">3-1745</strain>
    </source>
</reference>
<dbReference type="Gene3D" id="1.20.5.1930">
    <property type="match status" value="1"/>
</dbReference>
<dbReference type="Gene3D" id="3.30.450.220">
    <property type="entry name" value="LuxQ periplasmic domain, N-terminal subdomain"/>
    <property type="match status" value="1"/>
</dbReference>
<dbReference type="InterPro" id="IPR011712">
    <property type="entry name" value="Sig_transdc_His_kin_sub3_dim/P"/>
</dbReference>
<keyword evidence="10" id="KW-0812">Transmembrane</keyword>
<evidence type="ECO:0000256" key="3">
    <source>
        <dbReference type="ARBA" id="ARBA00022553"/>
    </source>
</evidence>
<dbReference type="Pfam" id="PF02518">
    <property type="entry name" value="HATPase_c"/>
    <property type="match status" value="1"/>
</dbReference>
<keyword evidence="4" id="KW-0808">Transferase</keyword>
<keyword evidence="3" id="KW-0597">Phosphoprotein</keyword>
<gene>
    <name evidence="12" type="ORF">H1S06_07465</name>
</gene>
<dbReference type="EC" id="2.7.13.3" evidence="2"/>
<keyword evidence="10" id="KW-1133">Transmembrane helix</keyword>
<keyword evidence="10" id="KW-0472">Membrane</keyword>
<dbReference type="GO" id="GO:0016020">
    <property type="term" value="C:membrane"/>
    <property type="evidence" value="ECO:0007669"/>
    <property type="project" value="InterPro"/>
</dbReference>
<evidence type="ECO:0000256" key="1">
    <source>
        <dbReference type="ARBA" id="ARBA00000085"/>
    </source>
</evidence>
<dbReference type="Pfam" id="PF07730">
    <property type="entry name" value="HisKA_3"/>
    <property type="match status" value="1"/>
</dbReference>
<organism evidence="12 13">
    <name type="scientific">Marinobacterium marinum</name>
    <dbReference type="NCBI Taxonomy" id="2756129"/>
    <lineage>
        <taxon>Bacteria</taxon>
        <taxon>Pseudomonadati</taxon>
        <taxon>Pseudomonadota</taxon>
        <taxon>Gammaproteobacteria</taxon>
        <taxon>Oceanospirillales</taxon>
        <taxon>Oceanospirillaceae</taxon>
        <taxon>Marinobacterium</taxon>
    </lineage>
</organism>
<evidence type="ECO:0000256" key="10">
    <source>
        <dbReference type="SAM" id="Phobius"/>
    </source>
</evidence>
<dbReference type="Proteomes" id="UP000538931">
    <property type="component" value="Unassembled WGS sequence"/>
</dbReference>
<dbReference type="GO" id="GO:0000155">
    <property type="term" value="F:phosphorelay sensor kinase activity"/>
    <property type="evidence" value="ECO:0007669"/>
    <property type="project" value="InterPro"/>
</dbReference>
<dbReference type="SUPFAM" id="SSF55874">
    <property type="entry name" value="ATPase domain of HSP90 chaperone/DNA topoisomerase II/histidine kinase"/>
    <property type="match status" value="1"/>
</dbReference>
<accession>A0A7W1WXW0</accession>
<dbReference type="GO" id="GO:0046983">
    <property type="term" value="F:protein dimerization activity"/>
    <property type="evidence" value="ECO:0007669"/>
    <property type="project" value="InterPro"/>
</dbReference>
<evidence type="ECO:0000313" key="13">
    <source>
        <dbReference type="Proteomes" id="UP000538931"/>
    </source>
</evidence>
<feature type="transmembrane region" description="Helical" evidence="10">
    <location>
        <begin position="21"/>
        <end position="44"/>
    </location>
</feature>
<keyword evidence="7" id="KW-0067">ATP-binding</keyword>
<dbReference type="InterPro" id="IPR050482">
    <property type="entry name" value="Sensor_HK_TwoCompSys"/>
</dbReference>
<dbReference type="Gene3D" id="3.30.565.10">
    <property type="entry name" value="Histidine kinase-like ATPase, C-terminal domain"/>
    <property type="match status" value="1"/>
</dbReference>
<evidence type="ECO:0000256" key="9">
    <source>
        <dbReference type="SAM" id="Coils"/>
    </source>
</evidence>
<dbReference type="GO" id="GO:0005524">
    <property type="term" value="F:ATP binding"/>
    <property type="evidence" value="ECO:0007669"/>
    <property type="project" value="UniProtKB-KW"/>
</dbReference>
<dbReference type="AlphaFoldDB" id="A0A7W1WXW0"/>
<proteinExistence type="predicted"/>
<sequence length="586" mass="65837">MNWKRTDIPGERMPNKPRFKLLTFLLALASSLVFLTVFVGSAFVGSKQVIEQQAEGYSLALAERYLQRFNEYIRLVEEEAHAISASAERVEALYAGDNDGFNASLTRWEEGYENIHYDFVVTSLFEDEHCSLSRSYVPELSALPCESLVREGSRFTSHGWRQVQVDGEWLAVYSEPLDLKDSGKIVGQILVGIRLKKNRFLLNQLLLPADGLVMLGLFSADEPLVEIKRSSENTAALQDSRIAFSAGVTPLGENIRIGLRSTDEAQVQLQDVLIETLIHGCLLALGGSLVIALLLSGAVDRQLQQLITFTRLANRDRHTRWPETYIQEFNQIGAEVVSIVNCLKAREDELEELNLKLSQNNADKRQILQHLIQAQERERLRLSNELHDDMAQLLVAVKMNLQLHYEELRKGKASPENLEQAIELVNSIYDTVYNRIRTLRPFELTDFGLGVSLTSLPAVKLLEQLDYAVEFDIDQERPLHRELMSNLYRIAQETLSNVIKHAGGTYVLVKLKDEAKGLRMIIEDDGAGLGDTAASHTGGFGLLGIRERAEHMHADLKITSKEGVRIELFIPAQYAYVSPLPESPGS</sequence>
<evidence type="ECO:0000256" key="5">
    <source>
        <dbReference type="ARBA" id="ARBA00022741"/>
    </source>
</evidence>
<keyword evidence="8" id="KW-0902">Two-component regulatory system</keyword>
<protein>
    <recommendedName>
        <fullName evidence="2">histidine kinase</fullName>
        <ecNumber evidence="2">2.7.13.3</ecNumber>
    </recommendedName>
</protein>
<comment type="catalytic activity">
    <reaction evidence="1">
        <text>ATP + protein L-histidine = ADP + protein N-phospho-L-histidine.</text>
        <dbReference type="EC" id="2.7.13.3"/>
    </reaction>
</comment>
<evidence type="ECO:0000256" key="2">
    <source>
        <dbReference type="ARBA" id="ARBA00012438"/>
    </source>
</evidence>
<evidence type="ECO:0000256" key="7">
    <source>
        <dbReference type="ARBA" id="ARBA00022840"/>
    </source>
</evidence>
<dbReference type="CDD" id="cd16917">
    <property type="entry name" value="HATPase_UhpB-NarQ-NarX-like"/>
    <property type="match status" value="1"/>
</dbReference>
<evidence type="ECO:0000259" key="11">
    <source>
        <dbReference type="SMART" id="SM00387"/>
    </source>
</evidence>
<evidence type="ECO:0000313" key="12">
    <source>
        <dbReference type="EMBL" id="MBA4502201.1"/>
    </source>
</evidence>
<keyword evidence="6" id="KW-0418">Kinase</keyword>
<evidence type="ECO:0000256" key="8">
    <source>
        <dbReference type="ARBA" id="ARBA00023012"/>
    </source>
</evidence>